<evidence type="ECO:0000313" key="3">
    <source>
        <dbReference type="Proteomes" id="UP001359886"/>
    </source>
</evidence>
<dbReference type="InterPro" id="IPR002725">
    <property type="entry name" value="YgjP-like_metallopeptidase"/>
</dbReference>
<dbReference type="Proteomes" id="UP001359886">
    <property type="component" value="Unassembled WGS sequence"/>
</dbReference>
<protein>
    <submittedName>
        <fullName evidence="2">SprT family zinc-dependent metalloprotease</fullName>
        <ecNumber evidence="2">3.4.-.-</ecNumber>
    </submittedName>
</protein>
<organism evidence="2 3">
    <name type="scientific">Elongatibacter sediminis</name>
    <dbReference type="NCBI Taxonomy" id="3119006"/>
    <lineage>
        <taxon>Bacteria</taxon>
        <taxon>Pseudomonadati</taxon>
        <taxon>Pseudomonadota</taxon>
        <taxon>Gammaproteobacteria</taxon>
        <taxon>Chromatiales</taxon>
        <taxon>Wenzhouxiangellaceae</taxon>
        <taxon>Elongatibacter</taxon>
    </lineage>
</organism>
<dbReference type="InterPro" id="IPR053136">
    <property type="entry name" value="UTP_pyrophosphatase-like"/>
</dbReference>
<name>A0AAW9R9M6_9GAMM</name>
<gene>
    <name evidence="2" type="ORF">V3330_19400</name>
</gene>
<dbReference type="EMBL" id="JAZHOG010000021">
    <property type="protein sequence ID" value="MEJ8569802.1"/>
    <property type="molecule type" value="Genomic_DNA"/>
</dbReference>
<comment type="caution">
    <text evidence="2">The sequence shown here is derived from an EMBL/GenBank/DDBJ whole genome shotgun (WGS) entry which is preliminary data.</text>
</comment>
<dbReference type="RefSeq" id="WP_354697129.1">
    <property type="nucleotide sequence ID" value="NZ_JAZHOG010000021.1"/>
</dbReference>
<dbReference type="EC" id="3.4.-.-" evidence="2"/>
<feature type="domain" description="YgjP-like metallopeptidase" evidence="1">
    <location>
        <begin position="27"/>
        <end position="237"/>
    </location>
</feature>
<proteinExistence type="predicted"/>
<evidence type="ECO:0000313" key="2">
    <source>
        <dbReference type="EMBL" id="MEJ8569802.1"/>
    </source>
</evidence>
<dbReference type="PANTHER" id="PTHR30399">
    <property type="entry name" value="UNCHARACTERIZED PROTEIN YGJP"/>
    <property type="match status" value="1"/>
</dbReference>
<dbReference type="AlphaFoldDB" id="A0AAW9R9M6"/>
<accession>A0AAW9R9M6</accession>
<sequence>MNRTTARFRLQGRDIDFDLVRKKSVRRNVLVRFEENGRMSVSAPLRASTREVQRILTRMHDQIVELRQQVREQNRGVKPLRYRHGSDHFYLGRSYELDVVRVTGIGHRVHLQSHGIEVRVGARGEEPVRDALLAWYRRRALDFCGERMDRIAANARFLRGCTFDMRLRRMKRSWGTCSARGVITLNPMLMKAAPRYIDYVIAHELCHLVELNHSPAFYRLMDRIMPDWPALRRGLNERAHLYLRW</sequence>
<dbReference type="PANTHER" id="PTHR30399:SF1">
    <property type="entry name" value="UTP PYROPHOSPHATASE"/>
    <property type="match status" value="1"/>
</dbReference>
<dbReference type="Gene3D" id="3.30.2010.10">
    <property type="entry name" value="Metalloproteases ('zincins'), catalytic domain"/>
    <property type="match status" value="1"/>
</dbReference>
<keyword evidence="2" id="KW-0482">Metalloprotease</keyword>
<keyword evidence="2" id="KW-0645">Protease</keyword>
<dbReference type="Pfam" id="PF01863">
    <property type="entry name" value="YgjP-like"/>
    <property type="match status" value="1"/>
</dbReference>
<evidence type="ECO:0000259" key="1">
    <source>
        <dbReference type="Pfam" id="PF01863"/>
    </source>
</evidence>
<dbReference type="GO" id="GO:0008237">
    <property type="term" value="F:metallopeptidase activity"/>
    <property type="evidence" value="ECO:0007669"/>
    <property type="project" value="UniProtKB-KW"/>
</dbReference>
<keyword evidence="3" id="KW-1185">Reference proteome</keyword>
<dbReference type="CDD" id="cd07344">
    <property type="entry name" value="M48_yhfN_like"/>
    <property type="match status" value="1"/>
</dbReference>
<keyword evidence="2" id="KW-0378">Hydrolase</keyword>
<reference evidence="2 3" key="1">
    <citation type="submission" date="2024-02" db="EMBL/GenBank/DDBJ databases">
        <title>A novel Wenzhouxiangellaceae bacterium, isolated from coastal sediments.</title>
        <authorList>
            <person name="Du Z.-J."/>
            <person name="Ye Y.-Q."/>
            <person name="Zhang X.-Y."/>
        </authorList>
    </citation>
    <scope>NUCLEOTIDE SEQUENCE [LARGE SCALE GENOMIC DNA]</scope>
    <source>
        <strain evidence="2 3">CH-27</strain>
    </source>
</reference>